<dbReference type="STRING" id="65735.SAMN04488075_1723"/>
<sequence>MVPGPAVCEGCRCAAATAQDAPPNGPATGPATGPAAAILAHGQPGDPGALQPEIEALAAQVQALLPGWRIHGATLACKRSLAALHGVRLVYPHFMADGWFVRSETPRRLALAGINGVRLTAPLGLDPGLPALGAVVARETASAAGIDPATATLVVVGHGSGKSRAPALVTREFAKALAPVAGFAAVNVGFIEEPPFLADVLPEGPAVCLPFFATGGEHVTDDIPQGWRGQGPIAPPIGTTAGVAALIAATLRAAMAKEASQG</sequence>
<evidence type="ECO:0000256" key="1">
    <source>
        <dbReference type="SAM" id="MobiDB-lite"/>
    </source>
</evidence>
<proteinExistence type="predicted"/>
<dbReference type="SUPFAM" id="SSF53800">
    <property type="entry name" value="Chelatase"/>
    <property type="match status" value="2"/>
</dbReference>
<gene>
    <name evidence="2" type="ORF">SAMN04488075_1723</name>
</gene>
<feature type="compositionally biased region" description="Low complexity" evidence="1">
    <location>
        <begin position="26"/>
        <end position="37"/>
    </location>
</feature>
<feature type="region of interest" description="Disordered" evidence="1">
    <location>
        <begin position="21"/>
        <end position="44"/>
    </location>
</feature>
<dbReference type="Gene3D" id="3.40.50.1400">
    <property type="match status" value="2"/>
</dbReference>
<organism evidence="2 3">
    <name type="scientific">Paracoccus alkenifer</name>
    <dbReference type="NCBI Taxonomy" id="65735"/>
    <lineage>
        <taxon>Bacteria</taxon>
        <taxon>Pseudomonadati</taxon>
        <taxon>Pseudomonadota</taxon>
        <taxon>Alphaproteobacteria</taxon>
        <taxon>Rhodobacterales</taxon>
        <taxon>Paracoccaceae</taxon>
        <taxon>Paracoccus</taxon>
    </lineage>
</organism>
<reference evidence="3" key="1">
    <citation type="submission" date="2016-10" db="EMBL/GenBank/DDBJ databases">
        <authorList>
            <person name="Varghese N."/>
            <person name="Submissions S."/>
        </authorList>
    </citation>
    <scope>NUCLEOTIDE SEQUENCE [LARGE SCALE GENOMIC DNA]</scope>
    <source>
        <strain evidence="3">DSM 11593</strain>
    </source>
</reference>
<dbReference type="AlphaFoldDB" id="A0A1H6LNS8"/>
<accession>A0A1H6LNS8</accession>
<dbReference type="EMBL" id="FNXG01000002">
    <property type="protein sequence ID" value="SEH90281.1"/>
    <property type="molecule type" value="Genomic_DNA"/>
</dbReference>
<protein>
    <submittedName>
        <fullName evidence="2">Sirohydrochlorin ferrochelatase</fullName>
    </submittedName>
</protein>
<name>A0A1H6LNS8_9RHOB</name>
<evidence type="ECO:0000313" key="2">
    <source>
        <dbReference type="EMBL" id="SEH90281.1"/>
    </source>
</evidence>
<evidence type="ECO:0000313" key="3">
    <source>
        <dbReference type="Proteomes" id="UP000199125"/>
    </source>
</evidence>
<keyword evidence="3" id="KW-1185">Reference proteome</keyword>
<dbReference type="Proteomes" id="UP000199125">
    <property type="component" value="Unassembled WGS sequence"/>
</dbReference>
<dbReference type="RefSeq" id="WP_245728676.1">
    <property type="nucleotide sequence ID" value="NZ_FNXG01000002.1"/>
</dbReference>